<keyword evidence="3" id="KW-1015">Disulfide bond</keyword>
<accession>A0ABS1R0N0</accession>
<reference evidence="6 7" key="1">
    <citation type="submission" date="2021-01" db="EMBL/GenBank/DDBJ databases">
        <title>C459-1 draft genome sequence.</title>
        <authorList>
            <person name="Zhang X.-F."/>
        </authorList>
    </citation>
    <scope>NUCLEOTIDE SEQUENCE [LARGE SCALE GENOMIC DNA]</scope>
    <source>
        <strain evidence="7">C459-1</strain>
    </source>
</reference>
<evidence type="ECO:0000259" key="5">
    <source>
        <dbReference type="PROSITE" id="PS51352"/>
    </source>
</evidence>
<dbReference type="EMBL" id="JAERTY010000003">
    <property type="protein sequence ID" value="MBL1408252.1"/>
    <property type="molecule type" value="Genomic_DNA"/>
</dbReference>
<dbReference type="InterPro" id="IPR013766">
    <property type="entry name" value="Thioredoxin_domain"/>
</dbReference>
<keyword evidence="2" id="KW-0201">Cytochrome c-type biogenesis</keyword>
<dbReference type="InterPro" id="IPR036249">
    <property type="entry name" value="Thioredoxin-like_sf"/>
</dbReference>
<keyword evidence="4" id="KW-0676">Redox-active center</keyword>
<evidence type="ECO:0000256" key="3">
    <source>
        <dbReference type="ARBA" id="ARBA00023157"/>
    </source>
</evidence>
<dbReference type="Proteomes" id="UP000625283">
    <property type="component" value="Unassembled WGS sequence"/>
</dbReference>
<comment type="caution">
    <text evidence="6">The sequence shown here is derived from an EMBL/GenBank/DDBJ whole genome shotgun (WGS) entry which is preliminary data.</text>
</comment>
<dbReference type="Pfam" id="PF08534">
    <property type="entry name" value="Redoxin"/>
    <property type="match status" value="1"/>
</dbReference>
<protein>
    <submittedName>
        <fullName evidence="6">TlpA family protein disulfide reductase</fullName>
    </submittedName>
</protein>
<dbReference type="CDD" id="cd02966">
    <property type="entry name" value="TlpA_like_family"/>
    <property type="match status" value="1"/>
</dbReference>
<dbReference type="SUPFAM" id="SSF52833">
    <property type="entry name" value="Thioredoxin-like"/>
    <property type="match status" value="1"/>
</dbReference>
<keyword evidence="7" id="KW-1185">Reference proteome</keyword>
<dbReference type="PANTHER" id="PTHR42852:SF6">
    <property type="entry name" value="THIOL:DISULFIDE INTERCHANGE PROTEIN DSBE"/>
    <property type="match status" value="1"/>
</dbReference>
<dbReference type="PROSITE" id="PS51352">
    <property type="entry name" value="THIOREDOXIN_2"/>
    <property type="match status" value="1"/>
</dbReference>
<feature type="domain" description="Thioredoxin" evidence="5">
    <location>
        <begin position="340"/>
        <end position="482"/>
    </location>
</feature>
<sequence>MYKKILLLLFSIFVAVWGVYAAKGKTIVTGKILGFKGGAVSLSYQDYALLSEQEKLEIEVDSKGEFRFEVNLSGPSRAFLLFGSTPTEEKFTLTKGDGKDTTIITTTNRPEMIYLYLVPENKQHIEVTAGSVSSTLQITGKNSTDSRYLNEEDWKFNQYKDKHLKNYFGYVQYDAKQYLAYVEKRRAERTAFLTQFIKEHKMAKHLKHVSTWAIYTDAISARLLYPSMRSSYREDGYQADRDYYNFLTEIDIDPTRIDKGIAYFYFLDFYLKESYKLSGGDQDFFEFVATKISGRSLYEYYAFSLRTNFKRKLYDKFAASSPYPDIAKKVRIKYASMEGMLEGNLAPLVNLQDTAGTRFTFEDWRGKYIYIDLWATWCGPCIAEIPHLKALEHDYQGKNILFVSVSMDRDKDKQKWVDFVREENLSGIQVWLDAENNKQITEAFNILQIPRFVLLDDEGRIIDPNAPRPSDARIRMILDKLR</sequence>
<evidence type="ECO:0000313" key="6">
    <source>
        <dbReference type="EMBL" id="MBL1408252.1"/>
    </source>
</evidence>
<evidence type="ECO:0000256" key="1">
    <source>
        <dbReference type="ARBA" id="ARBA00004196"/>
    </source>
</evidence>
<dbReference type="PANTHER" id="PTHR42852">
    <property type="entry name" value="THIOL:DISULFIDE INTERCHANGE PROTEIN DSBE"/>
    <property type="match status" value="1"/>
</dbReference>
<evidence type="ECO:0000256" key="4">
    <source>
        <dbReference type="ARBA" id="ARBA00023284"/>
    </source>
</evidence>
<proteinExistence type="predicted"/>
<gene>
    <name evidence="6" type="ORF">JKG61_05760</name>
</gene>
<evidence type="ECO:0000256" key="2">
    <source>
        <dbReference type="ARBA" id="ARBA00022748"/>
    </source>
</evidence>
<name>A0ABS1R0N0_9SPHI</name>
<organism evidence="6 7">
    <name type="scientific">Sphingobacterium faecale</name>
    <dbReference type="NCBI Taxonomy" id="2803775"/>
    <lineage>
        <taxon>Bacteria</taxon>
        <taxon>Pseudomonadati</taxon>
        <taxon>Bacteroidota</taxon>
        <taxon>Sphingobacteriia</taxon>
        <taxon>Sphingobacteriales</taxon>
        <taxon>Sphingobacteriaceae</taxon>
        <taxon>Sphingobacterium</taxon>
    </lineage>
</organism>
<comment type="subcellular location">
    <subcellularLocation>
        <location evidence="1">Cell envelope</location>
    </subcellularLocation>
</comment>
<evidence type="ECO:0000313" key="7">
    <source>
        <dbReference type="Proteomes" id="UP000625283"/>
    </source>
</evidence>
<dbReference type="Gene3D" id="3.40.30.10">
    <property type="entry name" value="Glutaredoxin"/>
    <property type="match status" value="1"/>
</dbReference>
<dbReference type="InterPro" id="IPR013740">
    <property type="entry name" value="Redoxin"/>
</dbReference>
<dbReference type="InterPro" id="IPR050553">
    <property type="entry name" value="Thioredoxin_ResA/DsbE_sf"/>
</dbReference>
<dbReference type="RefSeq" id="WP_202102032.1">
    <property type="nucleotide sequence ID" value="NZ_JAERTY010000003.1"/>
</dbReference>